<accession>A0ABR2JIS2</accession>
<dbReference type="SUPFAM" id="SSF51735">
    <property type="entry name" value="NAD(P)-binding Rossmann-fold domains"/>
    <property type="match status" value="1"/>
</dbReference>
<name>A0ABR2JIS2_9PEZI</name>
<feature type="region of interest" description="Disordered" evidence="1">
    <location>
        <begin position="75"/>
        <end position="98"/>
    </location>
</feature>
<gene>
    <name evidence="2" type="ORF">PGQ11_002566</name>
</gene>
<dbReference type="EMBL" id="JAPCWZ010000002">
    <property type="protein sequence ID" value="KAK8877620.1"/>
    <property type="molecule type" value="Genomic_DNA"/>
</dbReference>
<comment type="caution">
    <text evidence="2">The sequence shown here is derived from an EMBL/GenBank/DDBJ whole genome shotgun (WGS) entry which is preliminary data.</text>
</comment>
<protein>
    <submittedName>
        <fullName evidence="2">NADPH-dependent methylglyoxal reductase GRE2</fullName>
    </submittedName>
</protein>
<evidence type="ECO:0000313" key="3">
    <source>
        <dbReference type="Proteomes" id="UP001390339"/>
    </source>
</evidence>
<organism evidence="2 3">
    <name type="scientific">Apiospora arundinis</name>
    <dbReference type="NCBI Taxonomy" id="335852"/>
    <lineage>
        <taxon>Eukaryota</taxon>
        <taxon>Fungi</taxon>
        <taxon>Dikarya</taxon>
        <taxon>Ascomycota</taxon>
        <taxon>Pezizomycotina</taxon>
        <taxon>Sordariomycetes</taxon>
        <taxon>Xylariomycetidae</taxon>
        <taxon>Amphisphaeriales</taxon>
        <taxon>Apiosporaceae</taxon>
        <taxon>Apiospora</taxon>
    </lineage>
</organism>
<evidence type="ECO:0000313" key="2">
    <source>
        <dbReference type="EMBL" id="KAK8877620.1"/>
    </source>
</evidence>
<dbReference type="Proteomes" id="UP001390339">
    <property type="component" value="Unassembled WGS sequence"/>
</dbReference>
<dbReference type="Gene3D" id="3.40.50.720">
    <property type="entry name" value="NAD(P)-binding Rossmann-like Domain"/>
    <property type="match status" value="1"/>
</dbReference>
<proteinExistence type="predicted"/>
<reference evidence="2 3" key="1">
    <citation type="journal article" date="2024" name="IMA Fungus">
        <title>Apiospora arundinis, a panoply of carbohydrate-active enzymes and secondary metabolites.</title>
        <authorList>
            <person name="Sorensen T."/>
            <person name="Petersen C."/>
            <person name="Muurmann A.T."/>
            <person name="Christiansen J.V."/>
            <person name="Brundto M.L."/>
            <person name="Overgaard C.K."/>
            <person name="Boysen A.T."/>
            <person name="Wollenberg R.D."/>
            <person name="Larsen T.O."/>
            <person name="Sorensen J.L."/>
            <person name="Nielsen K.L."/>
            <person name="Sondergaard T.E."/>
        </authorList>
    </citation>
    <scope>NUCLEOTIDE SEQUENCE [LARGE SCALE GENOMIC DNA]</scope>
    <source>
        <strain evidence="2 3">AAU 773</strain>
    </source>
</reference>
<keyword evidence="3" id="KW-1185">Reference proteome</keyword>
<sequence length="127" mass="13864">MAELNTSKQRIRNLMTGASRNGCPPTGNHLLVDVRDLALGHALAAGRRFVMVGGRFSNKEIAEIMAAEFPKRRSRLPTGKALEPGDHPSQGCYGSDNTKSKRVLGMAYRPLRESVVDAVTSLQRFLA</sequence>
<evidence type="ECO:0000256" key="1">
    <source>
        <dbReference type="SAM" id="MobiDB-lite"/>
    </source>
</evidence>
<dbReference type="InterPro" id="IPR036291">
    <property type="entry name" value="NAD(P)-bd_dom_sf"/>
</dbReference>